<name>A0A5R8WXE4_9BACT</name>
<organism evidence="1 2">
    <name type="scientific">Hymenobacter jeollabukensis</name>
    <dbReference type="NCBI Taxonomy" id="2025313"/>
    <lineage>
        <taxon>Bacteria</taxon>
        <taxon>Pseudomonadati</taxon>
        <taxon>Bacteroidota</taxon>
        <taxon>Cytophagia</taxon>
        <taxon>Cytophagales</taxon>
        <taxon>Hymenobacteraceae</taxon>
        <taxon>Hymenobacter</taxon>
    </lineage>
</organism>
<dbReference type="EMBL" id="VAJM01000001">
    <property type="protein sequence ID" value="TLM97178.1"/>
    <property type="molecule type" value="Genomic_DNA"/>
</dbReference>
<dbReference type="Proteomes" id="UP000305517">
    <property type="component" value="Unassembled WGS sequence"/>
</dbReference>
<comment type="caution">
    <text evidence="1">The sequence shown here is derived from an EMBL/GenBank/DDBJ whole genome shotgun (WGS) entry which is preliminary data.</text>
</comment>
<dbReference type="OrthoDB" id="885206at2"/>
<evidence type="ECO:0000313" key="2">
    <source>
        <dbReference type="Proteomes" id="UP000305517"/>
    </source>
</evidence>
<gene>
    <name evidence="1" type="ORF">FDY95_04090</name>
</gene>
<evidence type="ECO:0000313" key="1">
    <source>
        <dbReference type="EMBL" id="TLM97178.1"/>
    </source>
</evidence>
<dbReference type="AlphaFoldDB" id="A0A5R8WXE4"/>
<accession>A0A5R8WXE4</accession>
<sequence length="136" mass="15430">MNLKAKCSETATMSSYLTILELIARVRLGKEVEQWLSYVQEAESAFIRWLSIGKDKNQFIVTYFESFDEGDEGFHDVHEFSVLDPEDAPYGTGYEFDSVEEALAFATEAYGASIDKFVAGGMIYTEYAKHFLHPPM</sequence>
<protein>
    <submittedName>
        <fullName evidence="1">Uncharacterized protein</fullName>
    </submittedName>
</protein>
<proteinExistence type="predicted"/>
<keyword evidence="2" id="KW-1185">Reference proteome</keyword>
<dbReference type="RefSeq" id="WP_138075420.1">
    <property type="nucleotide sequence ID" value="NZ_VAJM01000001.1"/>
</dbReference>
<reference evidence="1 2" key="1">
    <citation type="submission" date="2019-05" db="EMBL/GenBank/DDBJ databases">
        <title>Hymenobacter edaphi sp. nov., isolated from abandoned arsenic-contaminated farmland soil.</title>
        <authorList>
            <person name="Nie L."/>
        </authorList>
    </citation>
    <scope>NUCLEOTIDE SEQUENCE [LARGE SCALE GENOMIC DNA]</scope>
    <source>
        <strain evidence="1 2">1-3-3-8</strain>
    </source>
</reference>